<protein>
    <recommendedName>
        <fullName evidence="4">Ammonia monooxygenase</fullName>
    </recommendedName>
</protein>
<dbReference type="GO" id="GO:0016020">
    <property type="term" value="C:membrane"/>
    <property type="evidence" value="ECO:0007669"/>
    <property type="project" value="InterPro"/>
</dbReference>
<dbReference type="GeneID" id="88362507"/>
<gene>
    <name evidence="2" type="ORF">CRH09_35190</name>
</gene>
<feature type="transmembrane region" description="Helical" evidence="1">
    <location>
        <begin position="128"/>
        <end position="145"/>
    </location>
</feature>
<dbReference type="KEGG" id="ntp:CRH09_35190"/>
<proteinExistence type="predicted"/>
<feature type="transmembrane region" description="Helical" evidence="1">
    <location>
        <begin position="165"/>
        <end position="185"/>
    </location>
</feature>
<feature type="transmembrane region" description="Helical" evidence="1">
    <location>
        <begin position="36"/>
        <end position="55"/>
    </location>
</feature>
<evidence type="ECO:0000313" key="3">
    <source>
        <dbReference type="Proteomes" id="UP000221961"/>
    </source>
</evidence>
<organism evidence="2 3">
    <name type="scientific">Nocardia terpenica</name>
    <dbReference type="NCBI Taxonomy" id="455432"/>
    <lineage>
        <taxon>Bacteria</taxon>
        <taxon>Bacillati</taxon>
        <taxon>Actinomycetota</taxon>
        <taxon>Actinomycetes</taxon>
        <taxon>Mycobacteriales</taxon>
        <taxon>Nocardiaceae</taxon>
        <taxon>Nocardia</taxon>
    </lineage>
</organism>
<dbReference type="Pfam" id="PF05145">
    <property type="entry name" value="AbrB"/>
    <property type="match status" value="1"/>
</dbReference>
<feature type="transmembrane region" description="Helical" evidence="1">
    <location>
        <begin position="62"/>
        <end position="79"/>
    </location>
</feature>
<evidence type="ECO:0000313" key="2">
    <source>
        <dbReference type="EMBL" id="ATL70643.1"/>
    </source>
</evidence>
<keyword evidence="1" id="KW-0812">Transmembrane</keyword>
<name>A0A291RT07_9NOCA</name>
<keyword evidence="1" id="KW-1133">Transmembrane helix</keyword>
<dbReference type="PANTHER" id="PTHR38457:SF1">
    <property type="entry name" value="REGULATOR ABRB-RELATED"/>
    <property type="match status" value="1"/>
</dbReference>
<reference evidence="2 3" key="1">
    <citation type="submission" date="2017-10" db="EMBL/GenBank/DDBJ databases">
        <title>Comparative genomics between pathogenic Norcardia.</title>
        <authorList>
            <person name="Zeng L."/>
        </authorList>
    </citation>
    <scope>NUCLEOTIDE SEQUENCE [LARGE SCALE GENOMIC DNA]</scope>
    <source>
        <strain evidence="2 3">NC_YFY_NT001</strain>
    </source>
</reference>
<dbReference type="PANTHER" id="PTHR38457">
    <property type="entry name" value="REGULATOR ABRB-RELATED"/>
    <property type="match status" value="1"/>
</dbReference>
<keyword evidence="1" id="KW-0472">Membrane</keyword>
<feature type="transmembrane region" description="Helical" evidence="1">
    <location>
        <begin position="12"/>
        <end position="30"/>
    </location>
</feature>
<dbReference type="AlphaFoldDB" id="A0A291RT07"/>
<feature type="transmembrane region" description="Helical" evidence="1">
    <location>
        <begin position="91"/>
        <end position="116"/>
    </location>
</feature>
<sequence>MVERGSPSRSQVLYWGVLLGGMVGAAELLGRVGFPAPHMILAIVAGATLAFIGRLPRPLPRGVSVGTQAMLGVLMGSYLELSLLRSLGLDLLPMLAITAATLLIGVLVAMVFARLARGEPRRVVFGRHLRVALIAVAAPALAVLLEDDDRVLSATEVARPHWALVGRGDQLAGVSVAIVLCLIGIRCGRALRLPNPALVGPMLVSALLAIPAKSTAE</sequence>
<accession>A0A291RT07</accession>
<dbReference type="EMBL" id="CP023778">
    <property type="protein sequence ID" value="ATL70643.1"/>
    <property type="molecule type" value="Genomic_DNA"/>
</dbReference>
<dbReference type="RefSeq" id="WP_098697600.1">
    <property type="nucleotide sequence ID" value="NZ_CP023778.1"/>
</dbReference>
<dbReference type="GO" id="GO:0010468">
    <property type="term" value="P:regulation of gene expression"/>
    <property type="evidence" value="ECO:0007669"/>
    <property type="project" value="InterPro"/>
</dbReference>
<dbReference type="Proteomes" id="UP000221961">
    <property type="component" value="Chromosome"/>
</dbReference>
<dbReference type="InterPro" id="IPR007820">
    <property type="entry name" value="AbrB_fam"/>
</dbReference>
<evidence type="ECO:0000256" key="1">
    <source>
        <dbReference type="SAM" id="Phobius"/>
    </source>
</evidence>
<evidence type="ECO:0008006" key="4">
    <source>
        <dbReference type="Google" id="ProtNLM"/>
    </source>
</evidence>